<evidence type="ECO:0000313" key="1">
    <source>
        <dbReference type="EMBL" id="GFR18990.1"/>
    </source>
</evidence>
<name>A0A8X6J3X1_TRICU</name>
<accession>A0A8X6J3X1</accession>
<comment type="caution">
    <text evidence="1">The sequence shown here is derived from an EMBL/GenBank/DDBJ whole genome shotgun (WGS) entry which is preliminary data.</text>
</comment>
<evidence type="ECO:0000313" key="2">
    <source>
        <dbReference type="Proteomes" id="UP000887116"/>
    </source>
</evidence>
<sequence length="73" mass="8113">MAVFTALPLQNYLWPCSRKMNLESALTAMAPAMNCLALPLHGQKPDLSIRQPILGYEWDLPPRMLMTCGPANV</sequence>
<proteinExistence type="predicted"/>
<organism evidence="1 2">
    <name type="scientific">Trichonephila clavata</name>
    <name type="common">Joro spider</name>
    <name type="synonym">Nephila clavata</name>
    <dbReference type="NCBI Taxonomy" id="2740835"/>
    <lineage>
        <taxon>Eukaryota</taxon>
        <taxon>Metazoa</taxon>
        <taxon>Ecdysozoa</taxon>
        <taxon>Arthropoda</taxon>
        <taxon>Chelicerata</taxon>
        <taxon>Arachnida</taxon>
        <taxon>Araneae</taxon>
        <taxon>Araneomorphae</taxon>
        <taxon>Entelegynae</taxon>
        <taxon>Araneoidea</taxon>
        <taxon>Nephilidae</taxon>
        <taxon>Trichonephila</taxon>
    </lineage>
</organism>
<dbReference type="Proteomes" id="UP000887116">
    <property type="component" value="Unassembled WGS sequence"/>
</dbReference>
<dbReference type="EMBL" id="BMAO01037616">
    <property type="protein sequence ID" value="GFR18990.1"/>
    <property type="molecule type" value="Genomic_DNA"/>
</dbReference>
<gene>
    <name evidence="1" type="ORF">TNCT_580131</name>
</gene>
<protein>
    <submittedName>
        <fullName evidence="1">Uncharacterized protein</fullName>
    </submittedName>
</protein>
<reference evidence="1" key="1">
    <citation type="submission" date="2020-07" db="EMBL/GenBank/DDBJ databases">
        <title>Multicomponent nature underlies the extraordinary mechanical properties of spider dragline silk.</title>
        <authorList>
            <person name="Kono N."/>
            <person name="Nakamura H."/>
            <person name="Mori M."/>
            <person name="Yoshida Y."/>
            <person name="Ohtoshi R."/>
            <person name="Malay A.D."/>
            <person name="Moran D.A.P."/>
            <person name="Tomita M."/>
            <person name="Numata K."/>
            <person name="Arakawa K."/>
        </authorList>
    </citation>
    <scope>NUCLEOTIDE SEQUENCE</scope>
</reference>
<keyword evidence="2" id="KW-1185">Reference proteome</keyword>
<dbReference type="AlphaFoldDB" id="A0A8X6J3X1"/>